<feature type="compositionally biased region" description="Basic and acidic residues" evidence="1">
    <location>
        <begin position="13"/>
        <end position="23"/>
    </location>
</feature>
<comment type="caution">
    <text evidence="2">The sequence shown here is derived from an EMBL/GenBank/DDBJ whole genome shotgun (WGS) entry which is preliminary data.</text>
</comment>
<accession>A0A7W7LH27</accession>
<name>A0A7W7LH27_STRNE</name>
<dbReference type="AlphaFoldDB" id="A0A7W7LH27"/>
<reference evidence="2 3" key="1">
    <citation type="submission" date="2020-08" db="EMBL/GenBank/DDBJ databases">
        <title>Genomic Encyclopedia of Type Strains, Phase III (KMG-III): the genomes of soil and plant-associated and newly described type strains.</title>
        <authorList>
            <person name="Whitman W."/>
        </authorList>
    </citation>
    <scope>NUCLEOTIDE SEQUENCE [LARGE SCALE GENOMIC DNA]</scope>
    <source>
        <strain evidence="2 3">CECT 3265</strain>
    </source>
</reference>
<protein>
    <submittedName>
        <fullName evidence="2">Uncharacterized protein</fullName>
    </submittedName>
</protein>
<organism evidence="2 3">
    <name type="scientific">Streptomyces netropsis</name>
    <name type="common">Streptoverticillium netropsis</name>
    <dbReference type="NCBI Taxonomy" id="55404"/>
    <lineage>
        <taxon>Bacteria</taxon>
        <taxon>Bacillati</taxon>
        <taxon>Actinomycetota</taxon>
        <taxon>Actinomycetes</taxon>
        <taxon>Kitasatosporales</taxon>
        <taxon>Streptomycetaceae</taxon>
        <taxon>Streptomyces</taxon>
    </lineage>
</organism>
<keyword evidence="3" id="KW-1185">Reference proteome</keyword>
<evidence type="ECO:0000313" key="3">
    <source>
        <dbReference type="Proteomes" id="UP000556436"/>
    </source>
</evidence>
<dbReference type="Proteomes" id="UP000556436">
    <property type="component" value="Unassembled WGS sequence"/>
</dbReference>
<dbReference type="RefSeq" id="WP_184737849.1">
    <property type="nucleotide sequence ID" value="NZ_BMRW01000012.1"/>
</dbReference>
<dbReference type="EMBL" id="JACHJG010000013">
    <property type="protein sequence ID" value="MBB4889426.1"/>
    <property type="molecule type" value="Genomic_DNA"/>
</dbReference>
<sequence>MLYDQARAQQPPDKNRPPAEPRTPHTPPPVPTRNPLEPAMGADEPGRAPAPLFPQDARDELATRLQRAVSTFVDSPRRAVEEAEGVFRETVTHLTDTLAERERMLRASWKDPGTEAETEELRLALRQYRESAERLLRM</sequence>
<feature type="region of interest" description="Disordered" evidence="1">
    <location>
        <begin position="1"/>
        <end position="53"/>
    </location>
</feature>
<proteinExistence type="predicted"/>
<evidence type="ECO:0000313" key="2">
    <source>
        <dbReference type="EMBL" id="MBB4889426.1"/>
    </source>
</evidence>
<evidence type="ECO:0000256" key="1">
    <source>
        <dbReference type="SAM" id="MobiDB-lite"/>
    </source>
</evidence>
<gene>
    <name evidence="2" type="ORF">FHS38_005501</name>
</gene>